<gene>
    <name evidence="6" type="ORF">EDD32_1130</name>
</gene>
<dbReference type="NCBIfam" id="TIGR02050">
    <property type="entry name" value="gshA_cyan_rel"/>
    <property type="match status" value="1"/>
</dbReference>
<dbReference type="GO" id="GO:0005524">
    <property type="term" value="F:ATP binding"/>
    <property type="evidence" value="ECO:0007669"/>
    <property type="project" value="UniProtKB-KW"/>
</dbReference>
<dbReference type="Pfam" id="PF04107">
    <property type="entry name" value="GCS2"/>
    <property type="match status" value="1"/>
</dbReference>
<comment type="function">
    <text evidence="5">ATP-dependent carboxylate-amine ligase which exhibits weak glutamate--cysteine ligase activity.</text>
</comment>
<dbReference type="PANTHER" id="PTHR36510">
    <property type="entry name" value="GLUTAMATE--CYSTEINE LIGASE 2-RELATED"/>
    <property type="match status" value="1"/>
</dbReference>
<dbReference type="PANTHER" id="PTHR36510:SF1">
    <property type="entry name" value="GLUTAMATE--CYSTEINE LIGASE 2-RELATED"/>
    <property type="match status" value="1"/>
</dbReference>
<dbReference type="HAMAP" id="MF_01609">
    <property type="entry name" value="Glu_cys_ligase_2"/>
    <property type="match status" value="1"/>
</dbReference>
<dbReference type="SUPFAM" id="SSF55931">
    <property type="entry name" value="Glutamine synthetase/guanido kinase"/>
    <property type="match status" value="1"/>
</dbReference>
<proteinExistence type="inferred from homology"/>
<protein>
    <recommendedName>
        <fullName evidence="5">Putative glutamate--cysteine ligase 2</fullName>
        <ecNumber evidence="5">6.3.2.2</ecNumber>
    </recommendedName>
    <alternativeName>
        <fullName evidence="5">Gamma-glutamylcysteine synthetase 2</fullName>
        <shortName evidence="5">GCS 2</shortName>
        <shortName evidence="5">Gamma-GCS 2</shortName>
    </alternativeName>
</protein>
<comment type="catalytic activity">
    <reaction evidence="4 5">
        <text>L-cysteine + L-glutamate + ATP = gamma-L-glutamyl-L-cysteine + ADP + phosphate + H(+)</text>
        <dbReference type="Rhea" id="RHEA:13285"/>
        <dbReference type="ChEBI" id="CHEBI:15378"/>
        <dbReference type="ChEBI" id="CHEBI:29985"/>
        <dbReference type="ChEBI" id="CHEBI:30616"/>
        <dbReference type="ChEBI" id="CHEBI:35235"/>
        <dbReference type="ChEBI" id="CHEBI:43474"/>
        <dbReference type="ChEBI" id="CHEBI:58173"/>
        <dbReference type="ChEBI" id="CHEBI:456216"/>
        <dbReference type="EC" id="6.3.2.2"/>
    </reaction>
</comment>
<dbReference type="EMBL" id="RKRA01000001">
    <property type="protein sequence ID" value="RPF26682.1"/>
    <property type="molecule type" value="Genomic_DNA"/>
</dbReference>
<evidence type="ECO:0000256" key="3">
    <source>
        <dbReference type="ARBA" id="ARBA00022840"/>
    </source>
</evidence>
<reference evidence="6 7" key="1">
    <citation type="submission" date="2018-11" db="EMBL/GenBank/DDBJ databases">
        <title>Sequencing the genomes of 1000 actinobacteria strains.</title>
        <authorList>
            <person name="Klenk H.-P."/>
        </authorList>
    </citation>
    <scope>NUCLEOTIDE SEQUENCE [LARGE SCALE GENOMIC DNA]</scope>
    <source>
        <strain evidence="6 7">DSM 14418</strain>
    </source>
</reference>
<dbReference type="InterPro" id="IPR014746">
    <property type="entry name" value="Gln_synth/guanido_kin_cat_dom"/>
</dbReference>
<dbReference type="EC" id="6.3.2.2" evidence="5"/>
<dbReference type="NCBIfam" id="NF010041">
    <property type="entry name" value="PRK13517.1-1"/>
    <property type="match status" value="1"/>
</dbReference>
<keyword evidence="2 5" id="KW-0547">Nucleotide-binding</keyword>
<name>A0A3N4ZLV7_9MICO</name>
<sequence length="369" mass="39109">MRTVGVEEELLLVAPDGSSAMAVAAEALDHADALGLRRTPGDEPGGVIEHEMTRQQLEVDTRPRTGLGALEEEVRALRTRAATVARAAGAEIAALATFPLAAEPLAVAKPRYEAMAARFGETAREYLACGCHVHVGVADREEAVGVLDRVRGWLPPLLALSANSPYWQGRDTDYHSFRSQLMGRWPSAGPPDLYGSAAAYDAAVTAMIGSGVLLDPGMVYFDVRPSHRYPTLEIRAADVCLDPEDTVLVAGLARALVETSAQAWARHEPPPATPTAFLRLQSWQAARDGLSADLVDPRTGRPAPAAEVLAALAAHVAPALEASGDAHLVHRGLDRVLGRGSGATRQREVFARTGSLAHVVRDAVAVTTD</sequence>
<keyword evidence="1 5" id="KW-0436">Ligase</keyword>
<dbReference type="OrthoDB" id="9803842at2"/>
<dbReference type="RefSeq" id="WP_123915618.1">
    <property type="nucleotide sequence ID" value="NZ_RKRA01000001.1"/>
</dbReference>
<evidence type="ECO:0000256" key="5">
    <source>
        <dbReference type="HAMAP-Rule" id="MF_01609"/>
    </source>
</evidence>
<dbReference type="InterPro" id="IPR011793">
    <property type="entry name" value="YbdK"/>
</dbReference>
<keyword evidence="3 5" id="KW-0067">ATP-binding</keyword>
<evidence type="ECO:0000256" key="2">
    <source>
        <dbReference type="ARBA" id="ARBA00022741"/>
    </source>
</evidence>
<dbReference type="Proteomes" id="UP000280726">
    <property type="component" value="Unassembled WGS sequence"/>
</dbReference>
<evidence type="ECO:0000313" key="7">
    <source>
        <dbReference type="Proteomes" id="UP000280726"/>
    </source>
</evidence>
<dbReference type="InterPro" id="IPR050141">
    <property type="entry name" value="GCL_type2/YbdK_subfam"/>
</dbReference>
<evidence type="ECO:0000256" key="4">
    <source>
        <dbReference type="ARBA" id="ARBA00048819"/>
    </source>
</evidence>
<dbReference type="GO" id="GO:0042398">
    <property type="term" value="P:modified amino acid biosynthetic process"/>
    <property type="evidence" value="ECO:0007669"/>
    <property type="project" value="InterPro"/>
</dbReference>
<dbReference type="AlphaFoldDB" id="A0A3N4ZLV7"/>
<evidence type="ECO:0000256" key="1">
    <source>
        <dbReference type="ARBA" id="ARBA00022598"/>
    </source>
</evidence>
<accession>A0A3N4ZLV7</accession>
<organism evidence="6 7">
    <name type="scientific">Georgenia muralis</name>
    <dbReference type="NCBI Taxonomy" id="154117"/>
    <lineage>
        <taxon>Bacteria</taxon>
        <taxon>Bacillati</taxon>
        <taxon>Actinomycetota</taxon>
        <taxon>Actinomycetes</taxon>
        <taxon>Micrococcales</taxon>
        <taxon>Bogoriellaceae</taxon>
        <taxon>Georgenia</taxon>
    </lineage>
</organism>
<comment type="caution">
    <text evidence="6">The sequence shown here is derived from an EMBL/GenBank/DDBJ whole genome shotgun (WGS) entry which is preliminary data.</text>
</comment>
<dbReference type="GO" id="GO:0004357">
    <property type="term" value="F:glutamate-cysteine ligase activity"/>
    <property type="evidence" value="ECO:0007669"/>
    <property type="project" value="UniProtKB-EC"/>
</dbReference>
<dbReference type="InterPro" id="IPR006336">
    <property type="entry name" value="GCS2"/>
</dbReference>
<dbReference type="Gene3D" id="3.30.590.20">
    <property type="match status" value="1"/>
</dbReference>
<comment type="similarity">
    <text evidence="5">Belongs to the glutamate--cysteine ligase type 2 family. YbdK subfamily.</text>
</comment>
<keyword evidence="7" id="KW-1185">Reference proteome</keyword>
<evidence type="ECO:0000313" key="6">
    <source>
        <dbReference type="EMBL" id="RPF26682.1"/>
    </source>
</evidence>